<protein>
    <submittedName>
        <fullName evidence="1">Uncharacterized protein</fullName>
    </submittedName>
</protein>
<dbReference type="AlphaFoldDB" id="A0A7D9L655"/>
<reference evidence="1" key="1">
    <citation type="submission" date="2020-04" db="EMBL/GenBank/DDBJ databases">
        <authorList>
            <person name="Alioto T."/>
            <person name="Alioto T."/>
            <person name="Gomez Garrido J."/>
        </authorList>
    </citation>
    <scope>NUCLEOTIDE SEQUENCE</scope>
    <source>
        <strain evidence="1">A484AB</strain>
    </source>
</reference>
<gene>
    <name evidence="1" type="ORF">PACLA_8A046595</name>
</gene>
<comment type="caution">
    <text evidence="1">The sequence shown here is derived from an EMBL/GenBank/DDBJ whole genome shotgun (WGS) entry which is preliminary data.</text>
</comment>
<proteinExistence type="predicted"/>
<dbReference type="EMBL" id="CACRXK020014214">
    <property type="protein sequence ID" value="CAB4026461.1"/>
    <property type="molecule type" value="Genomic_DNA"/>
</dbReference>
<evidence type="ECO:0000313" key="2">
    <source>
        <dbReference type="Proteomes" id="UP001152795"/>
    </source>
</evidence>
<dbReference type="OrthoDB" id="10048659at2759"/>
<sequence>MNSSGNYESSILEKGIEIGAALKEQHEPLQQTTVITKPKWISVQGTTFKCGCVLWIENDEEEMPVFALLKEICMVQQNVHNVWFVPEGLLTATFNRHINDYEVNETNGTLLVKQQHLPYSMPIYI</sequence>
<organism evidence="1 2">
    <name type="scientific">Paramuricea clavata</name>
    <name type="common">Red gorgonian</name>
    <name type="synonym">Violescent sea-whip</name>
    <dbReference type="NCBI Taxonomy" id="317549"/>
    <lineage>
        <taxon>Eukaryota</taxon>
        <taxon>Metazoa</taxon>
        <taxon>Cnidaria</taxon>
        <taxon>Anthozoa</taxon>
        <taxon>Octocorallia</taxon>
        <taxon>Malacalcyonacea</taxon>
        <taxon>Plexauridae</taxon>
        <taxon>Paramuricea</taxon>
    </lineage>
</organism>
<name>A0A7D9L655_PARCT</name>
<keyword evidence="2" id="KW-1185">Reference proteome</keyword>
<accession>A0A7D9L655</accession>
<evidence type="ECO:0000313" key="1">
    <source>
        <dbReference type="EMBL" id="CAB4026461.1"/>
    </source>
</evidence>
<dbReference type="Proteomes" id="UP001152795">
    <property type="component" value="Unassembled WGS sequence"/>
</dbReference>